<dbReference type="NCBIfam" id="TIGR01143">
    <property type="entry name" value="murF"/>
    <property type="match status" value="1"/>
</dbReference>
<dbReference type="SUPFAM" id="SSF63418">
    <property type="entry name" value="MurE/MurF N-terminal domain"/>
    <property type="match status" value="1"/>
</dbReference>
<keyword evidence="10 11" id="KW-0961">Cell wall biogenesis/degradation</keyword>
<dbReference type="PANTHER" id="PTHR43024">
    <property type="entry name" value="UDP-N-ACETYLMURAMOYL-TRIPEPTIDE--D-ALANYL-D-ALANINE LIGASE"/>
    <property type="match status" value="1"/>
</dbReference>
<dbReference type="PANTHER" id="PTHR43024:SF1">
    <property type="entry name" value="UDP-N-ACETYLMURAMOYL-TRIPEPTIDE--D-ALANYL-D-ALANINE LIGASE"/>
    <property type="match status" value="1"/>
</dbReference>
<evidence type="ECO:0000259" key="14">
    <source>
        <dbReference type="Pfam" id="PF08245"/>
    </source>
</evidence>
<comment type="pathway">
    <text evidence="11">Cell wall biogenesis; peptidoglycan biosynthesis.</text>
</comment>
<keyword evidence="5" id="KW-0067">ATP-binding</keyword>
<evidence type="ECO:0000313" key="15">
    <source>
        <dbReference type="EMBL" id="SYX09327.1"/>
    </source>
</evidence>
<dbReference type="OrthoDB" id="9801978at2"/>
<dbReference type="InterPro" id="IPR004101">
    <property type="entry name" value="Mur_ligase_C"/>
</dbReference>
<evidence type="ECO:0000256" key="4">
    <source>
        <dbReference type="ARBA" id="ARBA00022741"/>
    </source>
</evidence>
<feature type="domain" description="Mur ligase C-terminal" evidence="13">
    <location>
        <begin position="316"/>
        <end position="437"/>
    </location>
</feature>
<comment type="subcellular location">
    <subcellularLocation>
        <location evidence="11">Cytoplasm</location>
    </subcellularLocation>
</comment>
<dbReference type="GO" id="GO:0047480">
    <property type="term" value="F:UDP-N-acetylmuramoyl-tripeptide-D-alanyl-D-alanine ligase activity"/>
    <property type="evidence" value="ECO:0007669"/>
    <property type="project" value="UniProtKB-EC"/>
</dbReference>
<evidence type="ECO:0000259" key="13">
    <source>
        <dbReference type="Pfam" id="PF02875"/>
    </source>
</evidence>
<keyword evidence="16" id="KW-1185">Reference proteome</keyword>
<dbReference type="Gene3D" id="3.40.1190.10">
    <property type="entry name" value="Mur-like, catalytic domain"/>
    <property type="match status" value="1"/>
</dbReference>
<keyword evidence="9 11" id="KW-0131">Cell cycle</keyword>
<dbReference type="Proteomes" id="UP000258476">
    <property type="component" value="Chromosome"/>
</dbReference>
<dbReference type="Gene3D" id="3.90.190.20">
    <property type="entry name" value="Mur ligase, C-terminal domain"/>
    <property type="match status" value="1"/>
</dbReference>
<dbReference type="GO" id="GO:0051301">
    <property type="term" value="P:cell division"/>
    <property type="evidence" value="ECO:0007669"/>
    <property type="project" value="UniProtKB-KW"/>
</dbReference>
<dbReference type="InterPro" id="IPR036565">
    <property type="entry name" value="Mur-like_cat_sf"/>
</dbReference>
<evidence type="ECO:0000313" key="16">
    <source>
        <dbReference type="Proteomes" id="UP000258476"/>
    </source>
</evidence>
<evidence type="ECO:0000256" key="3">
    <source>
        <dbReference type="ARBA" id="ARBA00022618"/>
    </source>
</evidence>
<dbReference type="GO" id="GO:0071555">
    <property type="term" value="P:cell wall organization"/>
    <property type="evidence" value="ECO:0007669"/>
    <property type="project" value="UniProtKB-KW"/>
</dbReference>
<comment type="catalytic activity">
    <reaction evidence="11">
        <text>D-alanyl-D-alanine + UDP-N-acetyl-alpha-D-muramoyl-L-alanyl-gamma-D-glutamyl-meso-2,6-diaminopimelate + ATP = UDP-N-acetyl-alpha-D-muramoyl-L-alanyl-gamma-D-glutamyl-meso-2,6-diaminopimeloyl-D-alanyl-D-alanine + ADP + phosphate + H(+)</text>
        <dbReference type="Rhea" id="RHEA:28374"/>
        <dbReference type="ChEBI" id="CHEBI:15378"/>
        <dbReference type="ChEBI" id="CHEBI:30616"/>
        <dbReference type="ChEBI" id="CHEBI:43474"/>
        <dbReference type="ChEBI" id="CHEBI:57822"/>
        <dbReference type="ChEBI" id="CHEBI:61386"/>
        <dbReference type="ChEBI" id="CHEBI:83905"/>
        <dbReference type="ChEBI" id="CHEBI:456216"/>
        <dbReference type="EC" id="6.3.2.10"/>
    </reaction>
</comment>
<evidence type="ECO:0000256" key="5">
    <source>
        <dbReference type="ARBA" id="ARBA00022840"/>
    </source>
</evidence>
<keyword evidence="4" id="KW-0547">Nucleotide-binding</keyword>
<evidence type="ECO:0000256" key="6">
    <source>
        <dbReference type="ARBA" id="ARBA00022842"/>
    </source>
</evidence>
<dbReference type="InterPro" id="IPR005863">
    <property type="entry name" value="UDP-N-AcMur_synth"/>
</dbReference>
<accession>A0A3B0Q8X1</accession>
<dbReference type="Pfam" id="PF02875">
    <property type="entry name" value="Mur_ligase_C"/>
    <property type="match status" value="1"/>
</dbReference>
<reference evidence="16" key="1">
    <citation type="submission" date="2017-11" db="EMBL/GenBank/DDBJ databases">
        <authorList>
            <person name="Seth-Smith MB H."/>
        </authorList>
    </citation>
    <scope>NUCLEOTIDE SEQUENCE [LARGE SCALE GENOMIC DNA]</scope>
</reference>
<gene>
    <name evidence="15" type="primary">murF</name>
    <name evidence="15" type="ORF">C834K_0889</name>
</gene>
<keyword evidence="6" id="KW-0460">Magnesium</keyword>
<dbReference type="InterPro" id="IPR051046">
    <property type="entry name" value="MurCDEF_CellWall_CoF430Synth"/>
</dbReference>
<evidence type="ECO:0000256" key="11">
    <source>
        <dbReference type="RuleBase" id="RU004136"/>
    </source>
</evidence>
<dbReference type="AlphaFoldDB" id="A0A3B0Q8X1"/>
<proteinExistence type="predicted"/>
<dbReference type="EMBL" id="LS992154">
    <property type="protein sequence ID" value="SYX09327.1"/>
    <property type="molecule type" value="Genomic_DNA"/>
</dbReference>
<keyword evidence="3 11" id="KW-0132">Cell division</keyword>
<comment type="function">
    <text evidence="11">Involved in cell wall formation. Catalyzes the final step in the synthesis of UDP-N-acetylmuramoyl-pentapeptide, the precursor of murein.</text>
</comment>
<keyword evidence="8 11" id="KW-0573">Peptidoglycan synthesis</keyword>
<dbReference type="Pfam" id="PF08245">
    <property type="entry name" value="Mur_ligase_M"/>
    <property type="match status" value="1"/>
</dbReference>
<dbReference type="Gene3D" id="3.40.1390.10">
    <property type="entry name" value="MurE/MurF, N-terminal domain"/>
    <property type="match status" value="1"/>
</dbReference>
<keyword evidence="2" id="KW-0436">Ligase</keyword>
<dbReference type="Pfam" id="PF01225">
    <property type="entry name" value="Mur_ligase"/>
    <property type="match status" value="1"/>
</dbReference>
<protein>
    <recommendedName>
        <fullName evidence="11">UDP-N-acetylmuramoyl-tripeptide--D-alanyl-D-alanine ligase</fullName>
        <ecNumber evidence="11">6.3.2.10</ecNumber>
    </recommendedName>
</protein>
<organism evidence="15 16">
    <name type="scientific">Chlamydia poikilotherma</name>
    <dbReference type="NCBI Taxonomy" id="1967783"/>
    <lineage>
        <taxon>Bacteria</taxon>
        <taxon>Pseudomonadati</taxon>
        <taxon>Chlamydiota</taxon>
        <taxon>Chlamydiia</taxon>
        <taxon>Chlamydiales</taxon>
        <taxon>Chlamydiaceae</taxon>
        <taxon>Chlamydia/Chlamydophila group</taxon>
        <taxon>Chlamydia</taxon>
    </lineage>
</organism>
<dbReference type="EC" id="6.3.2.10" evidence="11"/>
<feature type="domain" description="Mur ligase central" evidence="14">
    <location>
        <begin position="110"/>
        <end position="292"/>
    </location>
</feature>
<dbReference type="GO" id="GO:0005524">
    <property type="term" value="F:ATP binding"/>
    <property type="evidence" value="ECO:0007669"/>
    <property type="project" value="UniProtKB-KW"/>
</dbReference>
<evidence type="ECO:0000256" key="8">
    <source>
        <dbReference type="ARBA" id="ARBA00022984"/>
    </source>
</evidence>
<dbReference type="GO" id="GO:0005737">
    <property type="term" value="C:cytoplasm"/>
    <property type="evidence" value="ECO:0007669"/>
    <property type="project" value="UniProtKB-SubCell"/>
</dbReference>
<sequence>MRSILLEDWVSLMLSDVKHPRSGKKISGVAIDSRQVHPGDLFFALSGQCTDGHRFLKQAAQAGAVAAVVSKDYCGDSFGLELVVVNDTTEALKEAGESQSHLFQGTIVGITGSIGKTTTKVFFKTFLSSVYKVYASPKSYNSQLTVPLSLLMADGNEDFIILEMGVSEPGNMKDLLSIVEPEVSVITNVADQHAMNFPDKGVQGIAEEKGRILRNSRVQLLPKDSPWYSHFIKQSPSSEKFSFAFHDETADFYYKAIRKDSVIISTPEGDIDFAISFPYQPAYSNLLIALSLAWLLDVPVDRIVQSCCDLQLPPMRFEQSIRNGVQVINDAYNACPEAMIAALDAIPNPSEGRKVILILGHMAELGNYSEEGHAVVAKKALSKASIIFFIGEKWLPIQHLLKHGPCEVSFHPSAQSVEEILKKVVQQGDIVLLKGSRSLALESLLSCF</sequence>
<dbReference type="GO" id="GO:0009252">
    <property type="term" value="P:peptidoglycan biosynthetic process"/>
    <property type="evidence" value="ECO:0007669"/>
    <property type="project" value="UniProtKB-UniPathway"/>
</dbReference>
<evidence type="ECO:0000256" key="7">
    <source>
        <dbReference type="ARBA" id="ARBA00022960"/>
    </source>
</evidence>
<keyword evidence="7 11" id="KW-0133">Cell shape</keyword>
<evidence type="ECO:0000256" key="1">
    <source>
        <dbReference type="ARBA" id="ARBA00022490"/>
    </source>
</evidence>
<evidence type="ECO:0000256" key="10">
    <source>
        <dbReference type="ARBA" id="ARBA00023316"/>
    </source>
</evidence>
<dbReference type="InterPro" id="IPR000713">
    <property type="entry name" value="Mur_ligase_N"/>
</dbReference>
<evidence type="ECO:0000256" key="9">
    <source>
        <dbReference type="ARBA" id="ARBA00023306"/>
    </source>
</evidence>
<name>A0A3B0Q8X1_9CHLA</name>
<evidence type="ECO:0000256" key="2">
    <source>
        <dbReference type="ARBA" id="ARBA00022598"/>
    </source>
</evidence>
<dbReference type="InterPro" id="IPR013221">
    <property type="entry name" value="Mur_ligase_cen"/>
</dbReference>
<dbReference type="InterPro" id="IPR036615">
    <property type="entry name" value="Mur_ligase_C_dom_sf"/>
</dbReference>
<dbReference type="SUPFAM" id="SSF53623">
    <property type="entry name" value="MurD-like peptide ligases, catalytic domain"/>
    <property type="match status" value="1"/>
</dbReference>
<dbReference type="RefSeq" id="WP_117274609.1">
    <property type="nucleotide sequence ID" value="NZ_LS992154.1"/>
</dbReference>
<evidence type="ECO:0000259" key="12">
    <source>
        <dbReference type="Pfam" id="PF01225"/>
    </source>
</evidence>
<dbReference type="InterPro" id="IPR035911">
    <property type="entry name" value="MurE/MurF_N"/>
</dbReference>
<dbReference type="GO" id="GO:0008360">
    <property type="term" value="P:regulation of cell shape"/>
    <property type="evidence" value="ECO:0007669"/>
    <property type="project" value="UniProtKB-KW"/>
</dbReference>
<dbReference type="UniPathway" id="UPA00219"/>
<dbReference type="GO" id="GO:0008766">
    <property type="term" value="F:UDP-N-acetylmuramoylalanyl-D-glutamyl-2,6-diaminopimelate-D-alanyl-D-alanine ligase activity"/>
    <property type="evidence" value="ECO:0007669"/>
    <property type="project" value="RHEA"/>
</dbReference>
<keyword evidence="1" id="KW-0963">Cytoplasm</keyword>
<feature type="domain" description="Mur ligase N-terminal catalytic" evidence="12">
    <location>
        <begin position="25"/>
        <end position="73"/>
    </location>
</feature>
<dbReference type="KEGG" id="chla:C834K_0889"/>
<dbReference type="SUPFAM" id="SSF53244">
    <property type="entry name" value="MurD-like peptide ligases, peptide-binding domain"/>
    <property type="match status" value="1"/>
</dbReference>